<reference evidence="2" key="1">
    <citation type="journal article" date="2019" name="Int. J. Syst. Evol. Microbiol.">
        <title>The Global Catalogue of Microorganisms (GCM) 10K type strain sequencing project: providing services to taxonomists for standard genome sequencing and annotation.</title>
        <authorList>
            <consortium name="The Broad Institute Genomics Platform"/>
            <consortium name="The Broad Institute Genome Sequencing Center for Infectious Disease"/>
            <person name="Wu L."/>
            <person name="Ma J."/>
        </authorList>
    </citation>
    <scope>NUCLEOTIDE SEQUENCE [LARGE SCALE GENOMIC DNA]</scope>
    <source>
        <strain evidence="2">KCTC 15012</strain>
    </source>
</reference>
<dbReference type="EMBL" id="JBHUIY010000003">
    <property type="protein sequence ID" value="MFD2232764.1"/>
    <property type="molecule type" value="Genomic_DNA"/>
</dbReference>
<sequence>MRKAEIDPRRVVAAWLAVEMIVADDPQPVTTAEFKRVQAAKSSTACAAAGMPRGGLPTVSFVSVVAFVAVMRHLSEARR</sequence>
<keyword evidence="2" id="KW-1185">Reference proteome</keyword>
<protein>
    <submittedName>
        <fullName evidence="1">Uncharacterized protein</fullName>
    </submittedName>
</protein>
<evidence type="ECO:0000313" key="1">
    <source>
        <dbReference type="EMBL" id="MFD2232764.1"/>
    </source>
</evidence>
<name>A0ABW5C5X5_9PROT</name>
<dbReference type="RefSeq" id="WP_377314365.1">
    <property type="nucleotide sequence ID" value="NZ_JBHUIY010000003.1"/>
</dbReference>
<dbReference type="Proteomes" id="UP001597296">
    <property type="component" value="Unassembled WGS sequence"/>
</dbReference>
<comment type="caution">
    <text evidence="1">The sequence shown here is derived from an EMBL/GenBank/DDBJ whole genome shotgun (WGS) entry which is preliminary data.</text>
</comment>
<organism evidence="1 2">
    <name type="scientific">Phaeospirillum tilakii</name>
    <dbReference type="NCBI Taxonomy" id="741673"/>
    <lineage>
        <taxon>Bacteria</taxon>
        <taxon>Pseudomonadati</taxon>
        <taxon>Pseudomonadota</taxon>
        <taxon>Alphaproteobacteria</taxon>
        <taxon>Rhodospirillales</taxon>
        <taxon>Rhodospirillaceae</taxon>
        <taxon>Phaeospirillum</taxon>
    </lineage>
</organism>
<proteinExistence type="predicted"/>
<evidence type="ECO:0000313" key="2">
    <source>
        <dbReference type="Proteomes" id="UP001597296"/>
    </source>
</evidence>
<accession>A0ABW5C5X5</accession>
<gene>
    <name evidence="1" type="ORF">ACFSNB_02985</name>
</gene>